<keyword evidence="3" id="KW-0813">Transport</keyword>
<reference evidence="9" key="1">
    <citation type="submission" date="2011-06" db="EMBL/GenBank/DDBJ databases">
        <title>The Genome Sequence of Fusarium oxysporum Fo47.</title>
        <authorList>
            <consortium name="The Broad Institute Genome Sequencing Platform"/>
            <person name="Ma L.-J."/>
            <person name="Gale L.R."/>
            <person name="Schwartz D.C."/>
            <person name="Zhou S."/>
            <person name="Corby-Kistler H."/>
            <person name="Young S.K."/>
            <person name="Zeng Q."/>
            <person name="Gargeya S."/>
            <person name="Fitzgerald M."/>
            <person name="Haas B."/>
            <person name="Abouelleil A."/>
            <person name="Alvarado L."/>
            <person name="Arachchi H.M."/>
            <person name="Berlin A."/>
            <person name="Brown A."/>
            <person name="Chapman S.B."/>
            <person name="Chen Z."/>
            <person name="Dunbar C."/>
            <person name="Freedman E."/>
            <person name="Gearin G."/>
            <person name="Gellesch M."/>
            <person name="Goldberg J."/>
            <person name="Griggs A."/>
            <person name="Gujja S."/>
            <person name="Heiman D."/>
            <person name="Howarth C."/>
            <person name="Larson L."/>
            <person name="Lui A."/>
            <person name="MacDonald P.J.P."/>
            <person name="Mehta T."/>
            <person name="Montmayeur A."/>
            <person name="Murphy C."/>
            <person name="Neiman D."/>
            <person name="Pearson M."/>
            <person name="Priest M."/>
            <person name="Roberts A."/>
            <person name="Saif S."/>
            <person name="Shea T."/>
            <person name="Shenoy N."/>
            <person name="Sisk P."/>
            <person name="Stolte C."/>
            <person name="Sykes S."/>
            <person name="Wortman J."/>
            <person name="Nusbaum C."/>
            <person name="Birren B."/>
        </authorList>
    </citation>
    <scope>NUCLEOTIDE SEQUENCE [LARGE SCALE GENOMIC DNA]</scope>
    <source>
        <strain evidence="9">Fo47</strain>
    </source>
</reference>
<evidence type="ECO:0000256" key="2">
    <source>
        <dbReference type="ARBA" id="ARBA00008335"/>
    </source>
</evidence>
<feature type="transmembrane region" description="Helical" evidence="8">
    <location>
        <begin position="279"/>
        <end position="298"/>
    </location>
</feature>
<accession>W9KG66</accession>
<keyword evidence="6 8" id="KW-0472">Membrane</keyword>
<proteinExistence type="inferred from homology"/>
<feature type="transmembrane region" description="Helical" evidence="8">
    <location>
        <begin position="160"/>
        <end position="179"/>
    </location>
</feature>
<dbReference type="SUPFAM" id="SSF103473">
    <property type="entry name" value="MFS general substrate transporter"/>
    <property type="match status" value="1"/>
</dbReference>
<evidence type="ECO:0000256" key="5">
    <source>
        <dbReference type="ARBA" id="ARBA00022989"/>
    </source>
</evidence>
<evidence type="ECO:0000256" key="3">
    <source>
        <dbReference type="ARBA" id="ARBA00022448"/>
    </source>
</evidence>
<dbReference type="VEuPathDB" id="FungiDB:FOZG_04512"/>
<organism evidence="9">
    <name type="scientific">Fusarium oxysporum Fo47</name>
    <dbReference type="NCBI Taxonomy" id="660027"/>
    <lineage>
        <taxon>Eukaryota</taxon>
        <taxon>Fungi</taxon>
        <taxon>Dikarya</taxon>
        <taxon>Ascomycota</taxon>
        <taxon>Pezizomycotina</taxon>
        <taxon>Sordariomycetes</taxon>
        <taxon>Hypocreomycetidae</taxon>
        <taxon>Hypocreales</taxon>
        <taxon>Nectriaceae</taxon>
        <taxon>Fusarium</taxon>
        <taxon>Fusarium oxysporum species complex</taxon>
    </lineage>
</organism>
<reference evidence="9" key="2">
    <citation type="submission" date="2012-06" db="EMBL/GenBank/DDBJ databases">
        <title>Annotation of the Genome Sequence of Fusarium oxysporum Fo47.</title>
        <authorList>
            <consortium name="The Broad Institute Genomics Platform"/>
            <person name="Ma L.-J."/>
            <person name="Corby-Kistler H."/>
            <person name="Broz K."/>
            <person name="Gale L.R."/>
            <person name="Jonkers W."/>
            <person name="O'Donnell K."/>
            <person name="Ploetz R."/>
            <person name="Steinberg C."/>
            <person name="Schwartz D.C."/>
            <person name="VanEtten H."/>
            <person name="Zhou S."/>
            <person name="Young S.K."/>
            <person name="Zeng Q."/>
            <person name="Gargeya S."/>
            <person name="Fitzgerald M."/>
            <person name="Abouelleil A."/>
            <person name="Alvarado L."/>
            <person name="Chapman S.B."/>
            <person name="Gainer-Dewar J."/>
            <person name="Goldberg J."/>
            <person name="Griggs A."/>
            <person name="Gujja S."/>
            <person name="Hansen M."/>
            <person name="Howarth C."/>
            <person name="Imamovic A."/>
            <person name="Ireland A."/>
            <person name="Larimer J."/>
            <person name="McCowan C."/>
            <person name="Murphy C."/>
            <person name="Pearson M."/>
            <person name="Poon T.W."/>
            <person name="Priest M."/>
            <person name="Roberts A."/>
            <person name="Saif S."/>
            <person name="Shea T."/>
            <person name="Sykes S."/>
            <person name="Wortman J."/>
            <person name="Nusbaum C."/>
            <person name="Birren B."/>
        </authorList>
    </citation>
    <scope>NUCLEOTIDE SEQUENCE</scope>
    <source>
        <strain evidence="9">Fo47</strain>
    </source>
</reference>
<dbReference type="HOGENOM" id="CLU_021993_0_1_1"/>
<dbReference type="GO" id="GO:0012505">
    <property type="term" value="C:endomembrane system"/>
    <property type="evidence" value="ECO:0007669"/>
    <property type="project" value="UniProtKB-SubCell"/>
</dbReference>
<dbReference type="InterPro" id="IPR051788">
    <property type="entry name" value="MFS_Transporter"/>
</dbReference>
<dbReference type="PANTHER" id="PTHR23514:SF3">
    <property type="entry name" value="BYPASS OF STOP CODON PROTEIN 6"/>
    <property type="match status" value="1"/>
</dbReference>
<dbReference type="EMBL" id="JH717898">
    <property type="protein sequence ID" value="EWZ43402.1"/>
    <property type="molecule type" value="Genomic_DNA"/>
</dbReference>
<comment type="similarity">
    <text evidence="2">Belongs to the major facilitator superfamily.</text>
</comment>
<dbReference type="GO" id="GO:0016020">
    <property type="term" value="C:membrane"/>
    <property type="evidence" value="ECO:0007669"/>
    <property type="project" value="TreeGrafter"/>
</dbReference>
<gene>
    <name evidence="9" type="ORF">FOZG_04512</name>
</gene>
<protein>
    <submittedName>
        <fullName evidence="9">Uncharacterized protein</fullName>
    </submittedName>
</protein>
<dbReference type="Gene3D" id="1.20.1250.20">
    <property type="entry name" value="MFS general substrate transporter like domains"/>
    <property type="match status" value="1"/>
</dbReference>
<evidence type="ECO:0000256" key="1">
    <source>
        <dbReference type="ARBA" id="ARBA00004127"/>
    </source>
</evidence>
<feature type="compositionally biased region" description="Basic and acidic residues" evidence="7">
    <location>
        <begin position="25"/>
        <end position="42"/>
    </location>
</feature>
<evidence type="ECO:0000256" key="6">
    <source>
        <dbReference type="ARBA" id="ARBA00023136"/>
    </source>
</evidence>
<comment type="subcellular location">
    <subcellularLocation>
        <location evidence="1">Endomembrane system</location>
        <topology evidence="1">Multi-pass membrane protein</topology>
    </subcellularLocation>
</comment>
<evidence type="ECO:0000256" key="8">
    <source>
        <dbReference type="SAM" id="Phobius"/>
    </source>
</evidence>
<feature type="transmembrane region" description="Helical" evidence="8">
    <location>
        <begin position="304"/>
        <end position="327"/>
    </location>
</feature>
<evidence type="ECO:0000313" key="9">
    <source>
        <dbReference type="EMBL" id="EWZ43402.1"/>
    </source>
</evidence>
<evidence type="ECO:0000256" key="4">
    <source>
        <dbReference type="ARBA" id="ARBA00022692"/>
    </source>
</evidence>
<feature type="transmembrane region" description="Helical" evidence="8">
    <location>
        <begin position="127"/>
        <end position="148"/>
    </location>
</feature>
<name>W9KG66_FUSOX</name>
<feature type="transmembrane region" description="Helical" evidence="8">
    <location>
        <begin position="102"/>
        <end position="121"/>
    </location>
</feature>
<dbReference type="InterPro" id="IPR036259">
    <property type="entry name" value="MFS_trans_sf"/>
</dbReference>
<dbReference type="AlphaFoldDB" id="W9KG66"/>
<keyword evidence="4 8" id="KW-0812">Transmembrane</keyword>
<evidence type="ECO:0000256" key="7">
    <source>
        <dbReference type="SAM" id="MobiDB-lite"/>
    </source>
</evidence>
<sequence>MIPHSEKASRLDVERSYESTADQFHPLDTHAHDKSSQTKDCENATAPNPIRSIEIVEDLELQKWNYPKGNVPRLGFAFLSFIIAGMNDAAVGALVPYRGVAILAPMCHVIAFTIVTIHPPFSALVVLYGLSGFGNGLADAAYCAWVGAMDKSNQIQGFMHSCYSLGALCGPLISTSMVVHSGLPWYSFFYVMVGISAVEWAGLMLTFWRKTGAVYRAENSAGGEDTGAVGLGGWIVTFMLRTRKATAFSSGVSGSGFWAGQTLGRVTLDFVTERYGERICITIYLAFAVAMQLIFWLVPSFMASAIAVVFLGVFLGPMFPGAITVTAKLLPKRIHRLQVFAFPESRDNLVYVRW</sequence>
<dbReference type="PANTHER" id="PTHR23514">
    <property type="entry name" value="BYPASS OF STOP CODON PROTEIN 6"/>
    <property type="match status" value="1"/>
</dbReference>
<feature type="transmembrane region" description="Helical" evidence="8">
    <location>
        <begin position="185"/>
        <end position="208"/>
    </location>
</feature>
<keyword evidence="5 8" id="KW-1133">Transmembrane helix</keyword>
<feature type="region of interest" description="Disordered" evidence="7">
    <location>
        <begin position="22"/>
        <end position="45"/>
    </location>
</feature>
<dbReference type="Proteomes" id="UP000030766">
    <property type="component" value="Unassembled WGS sequence"/>
</dbReference>